<reference evidence="5 6" key="1">
    <citation type="submission" date="2020-08" db="EMBL/GenBank/DDBJ databases">
        <title>The Agave Microbiome: Exploring the role of microbial communities in plant adaptations to desert environments.</title>
        <authorList>
            <person name="Partida-Martinez L.P."/>
        </authorList>
    </citation>
    <scope>NUCLEOTIDE SEQUENCE [LARGE SCALE GENOMIC DNA]</scope>
    <source>
        <strain evidence="5 6">AT3.9</strain>
    </source>
</reference>
<dbReference type="SFLD" id="SFLDG01135">
    <property type="entry name" value="C1.5.6:_HAD__Beta-PGM__Phospha"/>
    <property type="match status" value="1"/>
</dbReference>
<dbReference type="NCBIfam" id="TIGR01549">
    <property type="entry name" value="HAD-SF-IA-v1"/>
    <property type="match status" value="1"/>
</dbReference>
<evidence type="ECO:0000313" key="5">
    <source>
        <dbReference type="EMBL" id="MBB3018894.1"/>
    </source>
</evidence>
<dbReference type="RefSeq" id="WP_183449485.1">
    <property type="nucleotide sequence ID" value="NZ_JACHWB010000002.1"/>
</dbReference>
<keyword evidence="3" id="KW-0479">Metal-binding</keyword>
<evidence type="ECO:0000256" key="1">
    <source>
        <dbReference type="ARBA" id="ARBA00001946"/>
    </source>
</evidence>
<organism evidence="5 6">
    <name type="scientific">Microvirga lupini</name>
    <dbReference type="NCBI Taxonomy" id="420324"/>
    <lineage>
        <taxon>Bacteria</taxon>
        <taxon>Pseudomonadati</taxon>
        <taxon>Pseudomonadota</taxon>
        <taxon>Alphaproteobacteria</taxon>
        <taxon>Hyphomicrobiales</taxon>
        <taxon>Methylobacteriaceae</taxon>
        <taxon>Microvirga</taxon>
    </lineage>
</organism>
<comment type="cofactor">
    <cofactor evidence="1">
        <name>Mg(2+)</name>
        <dbReference type="ChEBI" id="CHEBI:18420"/>
    </cofactor>
</comment>
<comment type="caution">
    <text evidence="5">The sequence shown here is derived from an EMBL/GenBank/DDBJ whole genome shotgun (WGS) entry which is preliminary data.</text>
</comment>
<dbReference type="InterPro" id="IPR023214">
    <property type="entry name" value="HAD_sf"/>
</dbReference>
<dbReference type="Gene3D" id="1.10.150.240">
    <property type="entry name" value="Putative phosphatase, domain 2"/>
    <property type="match status" value="1"/>
</dbReference>
<evidence type="ECO:0000313" key="6">
    <source>
        <dbReference type="Proteomes" id="UP000532010"/>
    </source>
</evidence>
<dbReference type="SUPFAM" id="SSF56784">
    <property type="entry name" value="HAD-like"/>
    <property type="match status" value="1"/>
</dbReference>
<protein>
    <submittedName>
        <fullName evidence="5">HAD superfamily hydrolase (TIGR01509 family)</fullName>
    </submittedName>
</protein>
<name>A0A7W4VKJ5_9HYPH</name>
<dbReference type="GO" id="GO:0016787">
    <property type="term" value="F:hydrolase activity"/>
    <property type="evidence" value="ECO:0007669"/>
    <property type="project" value="UniProtKB-KW"/>
</dbReference>
<dbReference type="InterPro" id="IPR023198">
    <property type="entry name" value="PGP-like_dom2"/>
</dbReference>
<dbReference type="InterPro" id="IPR041492">
    <property type="entry name" value="HAD_2"/>
</dbReference>
<proteinExistence type="inferred from homology"/>
<dbReference type="Gene3D" id="3.40.50.1000">
    <property type="entry name" value="HAD superfamily/HAD-like"/>
    <property type="match status" value="1"/>
</dbReference>
<dbReference type="PANTHER" id="PTHR46193">
    <property type="entry name" value="6-PHOSPHOGLUCONATE PHOSPHATASE"/>
    <property type="match status" value="1"/>
</dbReference>
<comment type="similarity">
    <text evidence="2">Belongs to the HAD-like hydrolase superfamily. CbbY/CbbZ/Gph/YieH family.</text>
</comment>
<dbReference type="EMBL" id="JACHWB010000002">
    <property type="protein sequence ID" value="MBB3018894.1"/>
    <property type="molecule type" value="Genomic_DNA"/>
</dbReference>
<dbReference type="SFLD" id="SFLDS00003">
    <property type="entry name" value="Haloacid_Dehalogenase"/>
    <property type="match status" value="1"/>
</dbReference>
<keyword evidence="4" id="KW-0460">Magnesium</keyword>
<accession>A0A7W4VKJ5</accession>
<evidence type="ECO:0000256" key="3">
    <source>
        <dbReference type="ARBA" id="ARBA00022723"/>
    </source>
</evidence>
<keyword evidence="6" id="KW-1185">Reference proteome</keyword>
<dbReference type="Proteomes" id="UP000532010">
    <property type="component" value="Unassembled WGS sequence"/>
</dbReference>
<dbReference type="NCBIfam" id="TIGR01509">
    <property type="entry name" value="HAD-SF-IA-v3"/>
    <property type="match status" value="1"/>
</dbReference>
<dbReference type="InterPro" id="IPR036412">
    <property type="entry name" value="HAD-like_sf"/>
</dbReference>
<keyword evidence="5" id="KW-0378">Hydrolase</keyword>
<dbReference type="Pfam" id="PF13419">
    <property type="entry name" value="HAD_2"/>
    <property type="match status" value="1"/>
</dbReference>
<dbReference type="GO" id="GO:0046872">
    <property type="term" value="F:metal ion binding"/>
    <property type="evidence" value="ECO:0007669"/>
    <property type="project" value="UniProtKB-KW"/>
</dbReference>
<dbReference type="AlphaFoldDB" id="A0A7W4VKJ5"/>
<dbReference type="InterPro" id="IPR051600">
    <property type="entry name" value="Beta-PGM-like"/>
</dbReference>
<dbReference type="InterPro" id="IPR006439">
    <property type="entry name" value="HAD-SF_hydro_IA"/>
</dbReference>
<sequence>MVLIFDCDGVLVDSEALACEIDAQILTEIGLPYQAQDIARKFVGVSFKDMVARLEAEHGCTLPADLGSQIDRALFAKFETHLKPIEGVRETILSLPYPRCVASSSTPDRIALSLQITGLSDLFDHVFSATQVARGKPAPDLFLHAAAQMGTCPEDCIVIEDSAAGVQGALAAGMRVIGFAGGSHCGPEHAEMLQQAGACVVIGRMTDLHPFKEFLTRLDKRRPSRT</sequence>
<dbReference type="SFLD" id="SFLDG01129">
    <property type="entry name" value="C1.5:_HAD__Beta-PGM__Phosphata"/>
    <property type="match status" value="1"/>
</dbReference>
<evidence type="ECO:0000256" key="2">
    <source>
        <dbReference type="ARBA" id="ARBA00006171"/>
    </source>
</evidence>
<evidence type="ECO:0000256" key="4">
    <source>
        <dbReference type="ARBA" id="ARBA00022842"/>
    </source>
</evidence>
<dbReference type="CDD" id="cd07526">
    <property type="entry name" value="HAD_BPGM_like"/>
    <property type="match status" value="1"/>
</dbReference>
<dbReference type="PANTHER" id="PTHR46193:SF10">
    <property type="entry name" value="6-PHOSPHOGLUCONATE PHOSPHATASE"/>
    <property type="match status" value="1"/>
</dbReference>
<gene>
    <name evidence="5" type="ORF">FHR70_001948</name>
</gene>